<dbReference type="GO" id="GO:0044877">
    <property type="term" value="F:protein-containing complex binding"/>
    <property type="evidence" value="ECO:0007669"/>
    <property type="project" value="InterPro"/>
</dbReference>
<evidence type="ECO:0000256" key="4">
    <source>
        <dbReference type="ARBA" id="ARBA00023054"/>
    </source>
</evidence>
<dbReference type="Proteomes" id="UP001431209">
    <property type="component" value="Unassembled WGS sequence"/>
</dbReference>
<dbReference type="EMBL" id="JAOPGA020001141">
    <property type="protein sequence ID" value="KAL0485483.1"/>
    <property type="molecule type" value="Genomic_DNA"/>
</dbReference>
<comment type="similarity">
    <text evidence="2">Belongs to the BRK1 family.</text>
</comment>
<keyword evidence="5" id="KW-0206">Cytoskeleton</keyword>
<evidence type="ECO:0000256" key="3">
    <source>
        <dbReference type="ARBA" id="ARBA00022490"/>
    </source>
</evidence>
<reference evidence="7 8" key="1">
    <citation type="submission" date="2024-03" db="EMBL/GenBank/DDBJ databases">
        <title>The Acrasis kona genome and developmental transcriptomes reveal deep origins of eukaryotic multicellular pathways.</title>
        <authorList>
            <person name="Sheikh S."/>
            <person name="Fu C.-J."/>
            <person name="Brown M.W."/>
            <person name="Baldauf S.L."/>
        </authorList>
    </citation>
    <scope>NUCLEOTIDE SEQUENCE [LARGE SCALE GENOMIC DNA]</scope>
    <source>
        <strain evidence="7 8">ATCC MYA-3509</strain>
    </source>
</reference>
<organism evidence="7 8">
    <name type="scientific">Acrasis kona</name>
    <dbReference type="NCBI Taxonomy" id="1008807"/>
    <lineage>
        <taxon>Eukaryota</taxon>
        <taxon>Discoba</taxon>
        <taxon>Heterolobosea</taxon>
        <taxon>Tetramitia</taxon>
        <taxon>Eutetramitia</taxon>
        <taxon>Acrasidae</taxon>
        <taxon>Acrasis</taxon>
    </lineage>
</organism>
<comment type="subcellular location">
    <subcellularLocation>
        <location evidence="1">Cytoplasm</location>
        <location evidence="1">Cytoskeleton</location>
    </subcellularLocation>
</comment>
<evidence type="ECO:0000256" key="5">
    <source>
        <dbReference type="ARBA" id="ARBA00023212"/>
    </source>
</evidence>
<keyword evidence="8" id="KW-1185">Reference proteome</keyword>
<gene>
    <name evidence="7" type="ORF">AKO1_003080</name>
</gene>
<evidence type="ECO:0000256" key="6">
    <source>
        <dbReference type="SAM" id="Coils"/>
    </source>
</evidence>
<protein>
    <submittedName>
        <fullName evidence="7">BRICK1</fullName>
    </submittedName>
</protein>
<evidence type="ECO:0000313" key="7">
    <source>
        <dbReference type="EMBL" id="KAL0485483.1"/>
    </source>
</evidence>
<proteinExistence type="inferred from homology"/>
<dbReference type="GO" id="GO:0031209">
    <property type="term" value="C:SCAR complex"/>
    <property type="evidence" value="ECO:0007669"/>
    <property type="project" value="InterPro"/>
</dbReference>
<dbReference type="Gene3D" id="1.20.5.110">
    <property type="match status" value="1"/>
</dbReference>
<evidence type="ECO:0000313" key="8">
    <source>
        <dbReference type="Proteomes" id="UP001431209"/>
    </source>
</evidence>
<keyword evidence="3" id="KW-0963">Cytoplasm</keyword>
<dbReference type="GO" id="GO:0007015">
    <property type="term" value="P:actin filament organization"/>
    <property type="evidence" value="ECO:0007669"/>
    <property type="project" value="InterPro"/>
</dbReference>
<evidence type="ECO:0000256" key="2">
    <source>
        <dbReference type="ARBA" id="ARBA00005620"/>
    </source>
</evidence>
<feature type="coiled-coil region" evidence="6">
    <location>
        <begin position="39"/>
        <end position="73"/>
    </location>
</feature>
<sequence>MSANNHMQEAIKNDWQNRDYVEGVSLSILKIAEFLNRFEQNTRVKMGELSEKLNILERKMEYVEGAIQSVEDQKAKQ</sequence>
<dbReference type="GO" id="GO:0048870">
    <property type="term" value="P:cell motility"/>
    <property type="evidence" value="ECO:0007669"/>
    <property type="project" value="TreeGrafter"/>
</dbReference>
<dbReference type="PANTHER" id="PTHR33668">
    <property type="entry name" value="PROTEIN BRICK1"/>
    <property type="match status" value="1"/>
</dbReference>
<accession>A0AAW2Z939</accession>
<keyword evidence="4 6" id="KW-0175">Coiled coil</keyword>
<comment type="caution">
    <text evidence="7">The sequence shown here is derived from an EMBL/GenBank/DDBJ whole genome shotgun (WGS) entry which is preliminary data.</text>
</comment>
<evidence type="ECO:0000256" key="1">
    <source>
        <dbReference type="ARBA" id="ARBA00004245"/>
    </source>
</evidence>
<dbReference type="InterPro" id="IPR033378">
    <property type="entry name" value="BRICK1"/>
</dbReference>
<dbReference type="AlphaFoldDB" id="A0AAW2Z939"/>
<name>A0AAW2Z939_9EUKA</name>
<dbReference type="GO" id="GO:0008064">
    <property type="term" value="P:regulation of actin polymerization or depolymerization"/>
    <property type="evidence" value="ECO:0007669"/>
    <property type="project" value="TreeGrafter"/>
</dbReference>
<dbReference type="PANTHER" id="PTHR33668:SF1">
    <property type="entry name" value="PROTEIN BRICK1"/>
    <property type="match status" value="1"/>
</dbReference>
<dbReference type="GO" id="GO:0005856">
    <property type="term" value="C:cytoskeleton"/>
    <property type="evidence" value="ECO:0007669"/>
    <property type="project" value="UniProtKB-SubCell"/>
</dbReference>